<evidence type="ECO:0000256" key="1">
    <source>
        <dbReference type="SAM" id="Phobius"/>
    </source>
</evidence>
<dbReference type="Proteomes" id="UP000059680">
    <property type="component" value="Chromosome 8"/>
</dbReference>
<keyword evidence="1" id="KW-0812">Transmembrane</keyword>
<keyword evidence="3" id="KW-1185">Reference proteome</keyword>
<evidence type="ECO:0000313" key="2">
    <source>
        <dbReference type="EMBL" id="BAT04456.1"/>
    </source>
</evidence>
<dbReference type="PaxDb" id="39947-A0A0P0XD64"/>
<dbReference type="EMBL" id="AP014964">
    <property type="protein sequence ID" value="BAT04456.1"/>
    <property type="molecule type" value="Genomic_DNA"/>
</dbReference>
<dbReference type="Gramene" id="Os08t0235400-01">
    <property type="protein sequence ID" value="Os08t0235400-01"/>
    <property type="gene ID" value="Os08g0235400"/>
</dbReference>
<evidence type="ECO:0000313" key="3">
    <source>
        <dbReference type="Proteomes" id="UP000059680"/>
    </source>
</evidence>
<keyword evidence="1" id="KW-1133">Transmembrane helix</keyword>
<accession>A0A0P0XD64</accession>
<organism evidence="2 3">
    <name type="scientific">Oryza sativa subsp. japonica</name>
    <name type="common">Rice</name>
    <dbReference type="NCBI Taxonomy" id="39947"/>
    <lineage>
        <taxon>Eukaryota</taxon>
        <taxon>Viridiplantae</taxon>
        <taxon>Streptophyta</taxon>
        <taxon>Embryophyta</taxon>
        <taxon>Tracheophyta</taxon>
        <taxon>Spermatophyta</taxon>
        <taxon>Magnoliopsida</taxon>
        <taxon>Liliopsida</taxon>
        <taxon>Poales</taxon>
        <taxon>Poaceae</taxon>
        <taxon>BOP clade</taxon>
        <taxon>Oryzoideae</taxon>
        <taxon>Oryzeae</taxon>
        <taxon>Oryzinae</taxon>
        <taxon>Oryza</taxon>
        <taxon>Oryza sativa</taxon>
    </lineage>
</organism>
<feature type="transmembrane region" description="Helical" evidence="1">
    <location>
        <begin position="20"/>
        <end position="40"/>
    </location>
</feature>
<gene>
    <name evidence="2" type="ordered locus">Os08g0235400</name>
    <name evidence="2" type="ORF">OSNPB_080235400</name>
</gene>
<reference evidence="2 3" key="2">
    <citation type="journal article" date="2013" name="Plant Cell Physiol.">
        <title>Rice Annotation Project Database (RAP-DB): an integrative and interactive database for rice genomics.</title>
        <authorList>
            <person name="Sakai H."/>
            <person name="Lee S.S."/>
            <person name="Tanaka T."/>
            <person name="Numa H."/>
            <person name="Kim J."/>
            <person name="Kawahara Y."/>
            <person name="Wakimoto H."/>
            <person name="Yang C.C."/>
            <person name="Iwamoto M."/>
            <person name="Abe T."/>
            <person name="Yamada Y."/>
            <person name="Muto A."/>
            <person name="Inokuchi H."/>
            <person name="Ikemura T."/>
            <person name="Matsumoto T."/>
            <person name="Sasaki T."/>
            <person name="Itoh T."/>
        </authorList>
    </citation>
    <scope>NUCLEOTIDE SEQUENCE [LARGE SCALE GENOMIC DNA]</scope>
    <source>
        <strain evidence="3">cv. Nipponbare</strain>
    </source>
</reference>
<reference evidence="2 3" key="3">
    <citation type="journal article" date="2013" name="Rice">
        <title>Improvement of the Oryza sativa Nipponbare reference genome using next generation sequence and optical map data.</title>
        <authorList>
            <person name="Kawahara Y."/>
            <person name="de la Bastide M."/>
            <person name="Hamilton J.P."/>
            <person name="Kanamori H."/>
            <person name="McCombie W.R."/>
            <person name="Ouyang S."/>
            <person name="Schwartz D.C."/>
            <person name="Tanaka T."/>
            <person name="Wu J."/>
            <person name="Zhou S."/>
            <person name="Childs K.L."/>
            <person name="Davidson R.M."/>
            <person name="Lin H."/>
            <person name="Quesada-Ocampo L."/>
            <person name="Vaillancourt B."/>
            <person name="Sakai H."/>
            <person name="Lee S.S."/>
            <person name="Kim J."/>
            <person name="Numa H."/>
            <person name="Itoh T."/>
            <person name="Buell C.R."/>
            <person name="Matsumoto T."/>
        </authorList>
    </citation>
    <scope>NUCLEOTIDE SEQUENCE [LARGE SCALE GENOMIC DNA]</scope>
    <source>
        <strain evidence="3">cv. Nipponbare</strain>
    </source>
</reference>
<sequence length="101" mass="11344">WLAGSDLSVFRRHGVLVCHLGGFLGGVLVGFVLEHFLVSLKAERDEERKSDFLRRRSVRVAYHGHAKEEMYLGIGIASLAPSHVLESWSFGSLFLSVSWFL</sequence>
<reference evidence="3" key="1">
    <citation type="journal article" date="2005" name="Nature">
        <title>The map-based sequence of the rice genome.</title>
        <authorList>
            <consortium name="International rice genome sequencing project (IRGSP)"/>
            <person name="Matsumoto T."/>
            <person name="Wu J."/>
            <person name="Kanamori H."/>
            <person name="Katayose Y."/>
            <person name="Fujisawa M."/>
            <person name="Namiki N."/>
            <person name="Mizuno H."/>
            <person name="Yamamoto K."/>
            <person name="Antonio B.A."/>
            <person name="Baba T."/>
            <person name="Sakata K."/>
            <person name="Nagamura Y."/>
            <person name="Aoki H."/>
            <person name="Arikawa K."/>
            <person name="Arita K."/>
            <person name="Bito T."/>
            <person name="Chiden Y."/>
            <person name="Fujitsuka N."/>
            <person name="Fukunaka R."/>
            <person name="Hamada M."/>
            <person name="Harada C."/>
            <person name="Hayashi A."/>
            <person name="Hijishita S."/>
            <person name="Honda M."/>
            <person name="Hosokawa S."/>
            <person name="Ichikawa Y."/>
            <person name="Idonuma A."/>
            <person name="Iijima M."/>
            <person name="Ikeda M."/>
            <person name="Ikeno M."/>
            <person name="Ito K."/>
            <person name="Ito S."/>
            <person name="Ito T."/>
            <person name="Ito Y."/>
            <person name="Ito Y."/>
            <person name="Iwabuchi A."/>
            <person name="Kamiya K."/>
            <person name="Karasawa W."/>
            <person name="Kurita K."/>
            <person name="Katagiri S."/>
            <person name="Kikuta A."/>
            <person name="Kobayashi H."/>
            <person name="Kobayashi N."/>
            <person name="Machita K."/>
            <person name="Maehara T."/>
            <person name="Masukawa M."/>
            <person name="Mizubayashi T."/>
            <person name="Mukai Y."/>
            <person name="Nagasaki H."/>
            <person name="Nagata Y."/>
            <person name="Naito S."/>
            <person name="Nakashima M."/>
            <person name="Nakama Y."/>
            <person name="Nakamichi Y."/>
            <person name="Nakamura M."/>
            <person name="Meguro A."/>
            <person name="Negishi M."/>
            <person name="Ohta I."/>
            <person name="Ohta T."/>
            <person name="Okamoto M."/>
            <person name="Ono N."/>
            <person name="Saji S."/>
            <person name="Sakaguchi M."/>
            <person name="Sakai K."/>
            <person name="Shibata M."/>
            <person name="Shimokawa T."/>
            <person name="Song J."/>
            <person name="Takazaki Y."/>
            <person name="Terasawa K."/>
            <person name="Tsugane M."/>
            <person name="Tsuji K."/>
            <person name="Ueda S."/>
            <person name="Waki K."/>
            <person name="Yamagata H."/>
            <person name="Yamamoto M."/>
            <person name="Yamamoto S."/>
            <person name="Yamane H."/>
            <person name="Yoshiki S."/>
            <person name="Yoshihara R."/>
            <person name="Yukawa K."/>
            <person name="Zhong H."/>
            <person name="Yano M."/>
            <person name="Yuan Q."/>
            <person name="Ouyang S."/>
            <person name="Liu J."/>
            <person name="Jones K.M."/>
            <person name="Gansberger K."/>
            <person name="Moffat K."/>
            <person name="Hill J."/>
            <person name="Bera J."/>
            <person name="Fadrosh D."/>
            <person name="Jin S."/>
            <person name="Johri S."/>
            <person name="Kim M."/>
            <person name="Overton L."/>
            <person name="Reardon M."/>
            <person name="Tsitrin T."/>
            <person name="Vuong H."/>
            <person name="Weaver B."/>
            <person name="Ciecko A."/>
            <person name="Tallon L."/>
            <person name="Jackson J."/>
            <person name="Pai G."/>
            <person name="Aken S.V."/>
            <person name="Utterback T."/>
            <person name="Reidmuller S."/>
            <person name="Feldblyum T."/>
            <person name="Hsiao J."/>
            <person name="Zismann V."/>
            <person name="Iobst S."/>
            <person name="de Vazeille A.R."/>
            <person name="Buell C.R."/>
            <person name="Ying K."/>
            <person name="Li Y."/>
            <person name="Lu T."/>
            <person name="Huang Y."/>
            <person name="Zhao Q."/>
            <person name="Feng Q."/>
            <person name="Zhang L."/>
            <person name="Zhu J."/>
            <person name="Weng Q."/>
            <person name="Mu J."/>
            <person name="Lu Y."/>
            <person name="Fan D."/>
            <person name="Liu Y."/>
            <person name="Guan J."/>
            <person name="Zhang Y."/>
            <person name="Yu S."/>
            <person name="Liu X."/>
            <person name="Zhang Y."/>
            <person name="Hong G."/>
            <person name="Han B."/>
            <person name="Choisne N."/>
            <person name="Demange N."/>
            <person name="Orjeda G."/>
            <person name="Samain S."/>
            <person name="Cattolico L."/>
            <person name="Pelletier E."/>
            <person name="Couloux A."/>
            <person name="Segurens B."/>
            <person name="Wincker P."/>
            <person name="D'Hont A."/>
            <person name="Scarpelli C."/>
            <person name="Weissenbach J."/>
            <person name="Salanoubat M."/>
            <person name="Quetier F."/>
            <person name="Yu Y."/>
            <person name="Kim H.R."/>
            <person name="Rambo T."/>
            <person name="Currie J."/>
            <person name="Collura K."/>
            <person name="Luo M."/>
            <person name="Yang T."/>
            <person name="Ammiraju J.S.S."/>
            <person name="Engler F."/>
            <person name="Soderlund C."/>
            <person name="Wing R.A."/>
            <person name="Palmer L.E."/>
            <person name="de la Bastide M."/>
            <person name="Spiegel L."/>
            <person name="Nascimento L."/>
            <person name="Zutavern T."/>
            <person name="O'Shaughnessy A."/>
            <person name="Dike S."/>
            <person name="Dedhia N."/>
            <person name="Preston R."/>
            <person name="Balija V."/>
            <person name="McCombie W.R."/>
            <person name="Chow T."/>
            <person name="Chen H."/>
            <person name="Chung M."/>
            <person name="Chen C."/>
            <person name="Shaw J."/>
            <person name="Wu H."/>
            <person name="Hsiao K."/>
            <person name="Chao Y."/>
            <person name="Chu M."/>
            <person name="Cheng C."/>
            <person name="Hour A."/>
            <person name="Lee P."/>
            <person name="Lin S."/>
            <person name="Lin Y."/>
            <person name="Liou J."/>
            <person name="Liu S."/>
            <person name="Hsing Y."/>
            <person name="Raghuvanshi S."/>
            <person name="Mohanty A."/>
            <person name="Bharti A.K."/>
            <person name="Gaur A."/>
            <person name="Gupta V."/>
            <person name="Kumar D."/>
            <person name="Ravi V."/>
            <person name="Vij S."/>
            <person name="Kapur A."/>
            <person name="Khurana P."/>
            <person name="Khurana P."/>
            <person name="Khurana J.P."/>
            <person name="Tyagi A.K."/>
            <person name="Gaikwad K."/>
            <person name="Singh A."/>
            <person name="Dalal V."/>
            <person name="Srivastava S."/>
            <person name="Dixit A."/>
            <person name="Pal A.K."/>
            <person name="Ghazi I.A."/>
            <person name="Yadav M."/>
            <person name="Pandit A."/>
            <person name="Bhargava A."/>
            <person name="Sureshbabu K."/>
            <person name="Batra K."/>
            <person name="Sharma T.R."/>
            <person name="Mohapatra T."/>
            <person name="Singh N.K."/>
            <person name="Messing J."/>
            <person name="Nelson A.B."/>
            <person name="Fuks G."/>
            <person name="Kavchok S."/>
            <person name="Keizer G."/>
            <person name="Linton E."/>
            <person name="Llaca V."/>
            <person name="Song R."/>
            <person name="Tanyolac B."/>
            <person name="Young S."/>
            <person name="Ho-Il K."/>
            <person name="Hahn J.H."/>
            <person name="Sangsakoo G."/>
            <person name="Vanavichit A."/>
            <person name="de Mattos Luiz.A.T."/>
            <person name="Zimmer P.D."/>
            <person name="Malone G."/>
            <person name="Dellagostin O."/>
            <person name="de Oliveira A.C."/>
            <person name="Bevan M."/>
            <person name="Bancroft I."/>
            <person name="Minx P."/>
            <person name="Cordum H."/>
            <person name="Wilson R."/>
            <person name="Cheng Z."/>
            <person name="Jin W."/>
            <person name="Jiang J."/>
            <person name="Leong S.A."/>
            <person name="Iwama H."/>
            <person name="Gojobori T."/>
            <person name="Itoh T."/>
            <person name="Niimura Y."/>
            <person name="Fujii Y."/>
            <person name="Habara T."/>
            <person name="Sakai H."/>
            <person name="Sato Y."/>
            <person name="Wilson G."/>
            <person name="Kumar K."/>
            <person name="McCouch S."/>
            <person name="Juretic N."/>
            <person name="Hoen D."/>
            <person name="Wright S."/>
            <person name="Bruskiewich R."/>
            <person name="Bureau T."/>
            <person name="Miyao A."/>
            <person name="Hirochika H."/>
            <person name="Nishikawa T."/>
            <person name="Kadowaki K."/>
            <person name="Sugiura M."/>
            <person name="Burr B."/>
            <person name="Sasaki T."/>
        </authorList>
    </citation>
    <scope>NUCLEOTIDE SEQUENCE [LARGE SCALE GENOMIC DNA]</scope>
    <source>
        <strain evidence="3">cv. Nipponbare</strain>
    </source>
</reference>
<keyword evidence="1" id="KW-0472">Membrane</keyword>
<dbReference type="InParanoid" id="A0A0P0XD64"/>
<name>A0A0P0XD64_ORYSJ</name>
<feature type="non-terminal residue" evidence="2">
    <location>
        <position position="1"/>
    </location>
</feature>
<proteinExistence type="predicted"/>
<protein>
    <submittedName>
        <fullName evidence="2">Os08g0235400 protein</fullName>
    </submittedName>
</protein>
<dbReference type="AlphaFoldDB" id="A0A0P0XD64"/>